<dbReference type="EC" id="3.4.11.2" evidence="4"/>
<dbReference type="CDD" id="cd09603">
    <property type="entry name" value="M1_APN_like"/>
    <property type="match status" value="1"/>
</dbReference>
<evidence type="ECO:0000256" key="1">
    <source>
        <dbReference type="ARBA" id="ARBA00000098"/>
    </source>
</evidence>
<reference evidence="14 15" key="1">
    <citation type="submission" date="2018-06" db="EMBL/GenBank/DDBJ databases">
        <title>Flavobacterium tibetense sp. nov., isolated from a wetland YonghuCo on Tibetan Plateau.</title>
        <authorList>
            <person name="Xing P."/>
            <person name="Phurbu D."/>
            <person name="Lu H."/>
        </authorList>
    </citation>
    <scope>NUCLEOTIDE SEQUENCE [LARGE SCALE GENOMIC DNA]</scope>
    <source>
        <strain evidence="14 15">YH5</strain>
    </source>
</reference>
<evidence type="ECO:0000256" key="6">
    <source>
        <dbReference type="ARBA" id="ARBA00022438"/>
    </source>
</evidence>
<comment type="similarity">
    <text evidence="3">Belongs to the peptidase M1 family.</text>
</comment>
<evidence type="ECO:0000259" key="13">
    <source>
        <dbReference type="Pfam" id="PF17900"/>
    </source>
</evidence>
<keyword evidence="6" id="KW-0031">Aminopeptidase</keyword>
<dbReference type="EMBL" id="QLST01000006">
    <property type="protein sequence ID" value="RBA28691.1"/>
    <property type="molecule type" value="Genomic_DNA"/>
</dbReference>
<dbReference type="AlphaFoldDB" id="A0A365P2G8"/>
<dbReference type="OrthoDB" id="100605at2"/>
<dbReference type="InterPro" id="IPR016024">
    <property type="entry name" value="ARM-type_fold"/>
</dbReference>
<dbReference type="SUPFAM" id="SSF48371">
    <property type="entry name" value="ARM repeat"/>
    <property type="match status" value="1"/>
</dbReference>
<evidence type="ECO:0000256" key="11">
    <source>
        <dbReference type="ARBA" id="ARBA00023049"/>
    </source>
</evidence>
<comment type="catalytic activity">
    <reaction evidence="1">
        <text>Release of an N-terminal amino acid, Xaa-|-Yaa- from a peptide, amide or arylamide. Xaa is preferably Ala, but may be most amino acids including Pro (slow action). When a terminal hydrophobic residue is followed by a prolyl residue, the two may be released as an intact Xaa-Pro dipeptide.</text>
        <dbReference type="EC" id="3.4.11.2"/>
    </reaction>
</comment>
<dbReference type="PANTHER" id="PTHR11533">
    <property type="entry name" value="PROTEASE M1 ZINC METALLOPROTEASE"/>
    <property type="match status" value="1"/>
</dbReference>
<evidence type="ECO:0000259" key="12">
    <source>
        <dbReference type="Pfam" id="PF01433"/>
    </source>
</evidence>
<evidence type="ECO:0000313" key="14">
    <source>
        <dbReference type="EMBL" id="RBA28691.1"/>
    </source>
</evidence>
<dbReference type="GO" id="GO:0070006">
    <property type="term" value="F:metalloaminopeptidase activity"/>
    <property type="evidence" value="ECO:0007669"/>
    <property type="project" value="TreeGrafter"/>
</dbReference>
<feature type="domain" description="Peptidase M1 membrane alanine aminopeptidase" evidence="12">
    <location>
        <begin position="232"/>
        <end position="430"/>
    </location>
</feature>
<dbReference type="InterPro" id="IPR027268">
    <property type="entry name" value="Peptidase_M4/M1_CTD_sf"/>
</dbReference>
<dbReference type="InterPro" id="IPR045357">
    <property type="entry name" value="Aminopeptidase_N-like_N"/>
</dbReference>
<evidence type="ECO:0000256" key="4">
    <source>
        <dbReference type="ARBA" id="ARBA00012564"/>
    </source>
</evidence>
<keyword evidence="7" id="KW-0645">Protease</keyword>
<dbReference type="Proteomes" id="UP000253319">
    <property type="component" value="Unassembled WGS sequence"/>
</dbReference>
<dbReference type="GO" id="GO:0005737">
    <property type="term" value="C:cytoplasm"/>
    <property type="evidence" value="ECO:0007669"/>
    <property type="project" value="TreeGrafter"/>
</dbReference>
<dbReference type="GO" id="GO:0016285">
    <property type="term" value="F:alanyl aminopeptidase activity"/>
    <property type="evidence" value="ECO:0007669"/>
    <property type="project" value="UniProtKB-EC"/>
</dbReference>
<dbReference type="Gene3D" id="2.60.40.1730">
    <property type="entry name" value="tricorn interacting facor f3 domain"/>
    <property type="match status" value="1"/>
</dbReference>
<dbReference type="InterPro" id="IPR050344">
    <property type="entry name" value="Peptidase_M1_aminopeptidases"/>
</dbReference>
<evidence type="ECO:0000256" key="8">
    <source>
        <dbReference type="ARBA" id="ARBA00022723"/>
    </source>
</evidence>
<comment type="caution">
    <text evidence="14">The sequence shown here is derived from an EMBL/GenBank/DDBJ whole genome shotgun (WGS) entry which is preliminary data.</text>
</comment>
<dbReference type="GO" id="GO:0005615">
    <property type="term" value="C:extracellular space"/>
    <property type="evidence" value="ECO:0007669"/>
    <property type="project" value="TreeGrafter"/>
</dbReference>
<dbReference type="GO" id="GO:0042277">
    <property type="term" value="F:peptide binding"/>
    <property type="evidence" value="ECO:0007669"/>
    <property type="project" value="TreeGrafter"/>
</dbReference>
<evidence type="ECO:0000256" key="9">
    <source>
        <dbReference type="ARBA" id="ARBA00022801"/>
    </source>
</evidence>
<accession>A0A365P2G8</accession>
<dbReference type="GO" id="GO:0043171">
    <property type="term" value="P:peptide catabolic process"/>
    <property type="evidence" value="ECO:0007669"/>
    <property type="project" value="TreeGrafter"/>
</dbReference>
<evidence type="ECO:0000313" key="15">
    <source>
        <dbReference type="Proteomes" id="UP000253319"/>
    </source>
</evidence>
<dbReference type="GO" id="GO:0016020">
    <property type="term" value="C:membrane"/>
    <property type="evidence" value="ECO:0007669"/>
    <property type="project" value="TreeGrafter"/>
</dbReference>
<comment type="cofactor">
    <cofactor evidence="2">
        <name>Zn(2+)</name>
        <dbReference type="ChEBI" id="CHEBI:29105"/>
    </cofactor>
</comment>
<dbReference type="SUPFAM" id="SSF63737">
    <property type="entry name" value="Leukotriene A4 hydrolase N-terminal domain"/>
    <property type="match status" value="1"/>
</dbReference>
<dbReference type="Pfam" id="PF17900">
    <property type="entry name" value="Peptidase_M1_N"/>
    <property type="match status" value="1"/>
</dbReference>
<proteinExistence type="inferred from homology"/>
<dbReference type="InterPro" id="IPR042097">
    <property type="entry name" value="Aminopeptidase_N-like_N_sf"/>
</dbReference>
<protein>
    <recommendedName>
        <fullName evidence="5">Aminopeptidase N</fullName>
        <ecNumber evidence="4">3.4.11.2</ecNumber>
    </recommendedName>
</protein>
<organism evidence="14 15">
    <name type="scientific">Flavobacterium tibetense</name>
    <dbReference type="NCBI Taxonomy" id="2233533"/>
    <lineage>
        <taxon>Bacteria</taxon>
        <taxon>Pseudomonadati</taxon>
        <taxon>Bacteroidota</taxon>
        <taxon>Flavobacteriia</taxon>
        <taxon>Flavobacteriales</taxon>
        <taxon>Flavobacteriaceae</taxon>
        <taxon>Flavobacterium</taxon>
    </lineage>
</organism>
<evidence type="ECO:0000256" key="5">
    <source>
        <dbReference type="ARBA" id="ARBA00015611"/>
    </source>
</evidence>
<sequence>MKLFRFITILFYINLSFAQQIDKVDFIQCDAFVTPNFSEKSIFGKIVYEFKVLKAIDTIKIDAKNMDFSNVTINGKAVNFKNSGKTLDIFEGFKKGKNQLIFNYEAKPKQTLYFVANNEDFQIWTQGQGKYTSHWLPSFDDVNEKVIFNLFVEFRNDFSVISNGTFISSKYNSKVNLIAWNYQMQKPMSSYLVMLAIGNFEKKTSKTKSETPLEFYLDKNDVAKFEPTYRYSKELFDYLEQEIGVKYPWNIYRQVPVRDFLYAGMENTTSTIFSQDFVVDEIGFNDRNYVNVNAHELAHQWFGDLVTAKESKHHWLQEGFATYYALLAERHLFGDDYFYYQLWDMAEQLAAAAKEQKTPILDPKASSLTFYKKGAWALHVLRSEIGAKKFNKAVKNYLKKYAYKNVDTDDFLAEIKKVSGYDVQKFKRDWLENPDFQMASVQSYFQDNRFISELKEVKSRAGFSFFQNKEFFKKIMQSDSYFPVKQEILYQLETVSWLEKKEIIKLAMQTNDLKVRQTMAETIGLVPNEFETEFSSLLEDKSYVTREIALIKLWRSFPEKQLEYVKLSENWEGLNKNLKLAHLTLKLATPAVSSAEKKQAIDQLIQFTKSPNEAQLRQEALVILLNFKIYTDEVLISLLEASLHHKWQLVSFAKTQIRTLMKDNSMKETFLLLKPDLSPKLNERLEVFLKEIY</sequence>
<dbReference type="GO" id="GO:0008270">
    <property type="term" value="F:zinc ion binding"/>
    <property type="evidence" value="ECO:0007669"/>
    <property type="project" value="InterPro"/>
</dbReference>
<evidence type="ECO:0000256" key="2">
    <source>
        <dbReference type="ARBA" id="ARBA00001947"/>
    </source>
</evidence>
<keyword evidence="9" id="KW-0378">Hydrolase</keyword>
<dbReference type="SUPFAM" id="SSF55486">
    <property type="entry name" value="Metalloproteases ('zincins'), catalytic domain"/>
    <property type="match status" value="1"/>
</dbReference>
<feature type="domain" description="Aminopeptidase N-like N-terminal" evidence="13">
    <location>
        <begin position="32"/>
        <end position="192"/>
    </location>
</feature>
<evidence type="ECO:0000256" key="7">
    <source>
        <dbReference type="ARBA" id="ARBA00022670"/>
    </source>
</evidence>
<dbReference type="GO" id="GO:0006508">
    <property type="term" value="P:proteolysis"/>
    <property type="evidence" value="ECO:0007669"/>
    <property type="project" value="UniProtKB-KW"/>
</dbReference>
<dbReference type="Gene3D" id="1.10.390.10">
    <property type="entry name" value="Neutral Protease Domain 2"/>
    <property type="match status" value="1"/>
</dbReference>
<keyword evidence="8" id="KW-0479">Metal-binding</keyword>
<evidence type="ECO:0000256" key="10">
    <source>
        <dbReference type="ARBA" id="ARBA00022833"/>
    </source>
</evidence>
<name>A0A365P2G8_9FLAO</name>
<dbReference type="InterPro" id="IPR001930">
    <property type="entry name" value="Peptidase_M1"/>
</dbReference>
<evidence type="ECO:0000256" key="3">
    <source>
        <dbReference type="ARBA" id="ARBA00010136"/>
    </source>
</evidence>
<dbReference type="PANTHER" id="PTHR11533:SF174">
    <property type="entry name" value="PUROMYCIN-SENSITIVE AMINOPEPTIDASE-RELATED"/>
    <property type="match status" value="1"/>
</dbReference>
<keyword evidence="10" id="KW-0862">Zinc</keyword>
<dbReference type="Pfam" id="PF01433">
    <property type="entry name" value="Peptidase_M1"/>
    <property type="match status" value="1"/>
</dbReference>
<keyword evidence="11" id="KW-0482">Metalloprotease</keyword>
<keyword evidence="15" id="KW-1185">Reference proteome</keyword>
<dbReference type="PRINTS" id="PR00756">
    <property type="entry name" value="ALADIPTASE"/>
</dbReference>
<gene>
    <name evidence="14" type="ORF">DPN68_06375</name>
</gene>
<dbReference type="InterPro" id="IPR014782">
    <property type="entry name" value="Peptidase_M1_dom"/>
</dbReference>